<dbReference type="AlphaFoldDB" id="A0A8J4PXS2"/>
<comment type="caution">
    <text evidence="1">The sequence shown here is derived from an EMBL/GenBank/DDBJ whole genome shotgun (WGS) entry which is preliminary data.</text>
</comment>
<keyword evidence="2" id="KW-1185">Reference proteome</keyword>
<dbReference type="PANTHER" id="PTHR31550:SF10">
    <property type="entry name" value="PROTEIN KINASE DOMAIN-CONTAINING PROTEIN"/>
    <property type="match status" value="1"/>
</dbReference>
<dbReference type="EMBL" id="AJWJ01000105">
    <property type="protein sequence ID" value="KAF2075305.1"/>
    <property type="molecule type" value="Genomic_DNA"/>
</dbReference>
<protein>
    <recommendedName>
        <fullName evidence="3">Ankyrin repeat-containing protein</fullName>
    </recommendedName>
</protein>
<gene>
    <name evidence="1" type="ORF">CYY_003382</name>
</gene>
<reference evidence="1" key="1">
    <citation type="submission" date="2020-01" db="EMBL/GenBank/DDBJ databases">
        <title>Development of genomics and gene disruption for Polysphondylium violaceum indicates a role for the polyketide synthase stlB in stalk morphogenesis.</title>
        <authorList>
            <person name="Narita B."/>
            <person name="Kawabe Y."/>
            <person name="Kin K."/>
            <person name="Saito T."/>
            <person name="Gibbs R."/>
            <person name="Kuspa A."/>
            <person name="Muzny D."/>
            <person name="Queller D."/>
            <person name="Richards S."/>
            <person name="Strassman J."/>
            <person name="Sucgang R."/>
            <person name="Worley K."/>
            <person name="Schaap P."/>
        </authorList>
    </citation>
    <scope>NUCLEOTIDE SEQUENCE</scope>
    <source>
        <strain evidence="1">QSvi11</strain>
    </source>
</reference>
<accession>A0A8J4PXS2</accession>
<name>A0A8J4PXS2_9MYCE</name>
<evidence type="ECO:0000313" key="2">
    <source>
        <dbReference type="Proteomes" id="UP000695562"/>
    </source>
</evidence>
<dbReference type="Proteomes" id="UP000695562">
    <property type="component" value="Unassembled WGS sequence"/>
</dbReference>
<proteinExistence type="predicted"/>
<dbReference type="OrthoDB" id="24489at2759"/>
<evidence type="ECO:0008006" key="3">
    <source>
        <dbReference type="Google" id="ProtNLM"/>
    </source>
</evidence>
<organism evidence="1 2">
    <name type="scientific">Polysphondylium violaceum</name>
    <dbReference type="NCBI Taxonomy" id="133409"/>
    <lineage>
        <taxon>Eukaryota</taxon>
        <taxon>Amoebozoa</taxon>
        <taxon>Evosea</taxon>
        <taxon>Eumycetozoa</taxon>
        <taxon>Dictyostelia</taxon>
        <taxon>Dictyosteliales</taxon>
        <taxon>Dictyosteliaceae</taxon>
        <taxon>Polysphondylium</taxon>
    </lineage>
</organism>
<dbReference type="PANTHER" id="PTHR31550">
    <property type="entry name" value="ANKYRIN REPEAT PROTEIN-RELATED-RELATED"/>
    <property type="match status" value="1"/>
</dbReference>
<evidence type="ECO:0000313" key="1">
    <source>
        <dbReference type="EMBL" id="KAF2075305.1"/>
    </source>
</evidence>
<dbReference type="SUPFAM" id="SSF140860">
    <property type="entry name" value="Pseudo ankyrin repeat-like"/>
    <property type="match status" value="1"/>
</dbReference>
<sequence length="663" mass="77672">MNITEILFFKVYRNRYIRTVIFDKLSKGYGYYDVVYADWCVRSKNYSLLKEKLKNSDFLTLAENSSCDIAAIPDHELFVECFTRFKNYFPKDLYIITERAVFYNQLSNLKWLISKGYTLLDSEVSFINAIRHSNVKMLKYLCNDLHLEKCATRSLVKALSQENIEIIKIVLQLCLDEIKGEQESSIILDFIKTGNLQVFEMAKQVWGDSSIERVIREKLLYVYESAVGNYDFFNHIFKNYGTGWDGEFYEFDKIDSIVQHIVVPAFCGGHFDVLSLLFYNNCLPIDLFSPPATTKEFDRNQDNCFEFLNSFRKENRLHLKLIGLSNIKDALSNIENVEFYNSLGFPIDSTCLLKCLDHFDKDVFLYLWNNGRFKISKDKIFDGVRDFGNLLVYKCFETNNSWVLEFLHERKFSLTLPSSWFQHFNYIDGNYHFLLLLLKIAPFAFKNSLFFTYSIKKSINMGSIKLFNFFNQLLDSFNLDMKKEIISSCLSTITENGSMYLIESILGQGDKDDASIGENAAACNLEIVRSLLENGYIFTEKAFQVAVTKGSIYTVEYLYKFIPGGITIKEIHLYEAFKRKRDKIKCLQFLFDNFKGQIPELFYTTDNIQILDLVTKNREKIIFFKNMIDRVKENAIRNNIFDVLKYYSLPYKKVDCGWDCEEY</sequence>